<protein>
    <recommendedName>
        <fullName evidence="8">Cell division protein FtsQ</fullName>
    </recommendedName>
</protein>
<evidence type="ECO:0000256" key="1">
    <source>
        <dbReference type="ARBA" id="ARBA00004370"/>
    </source>
</evidence>
<comment type="subcellular location">
    <subcellularLocation>
        <location evidence="8">Cell membrane</location>
        <topology evidence="8">Single-pass type II membrane protein</topology>
    </subcellularLocation>
    <subcellularLocation>
        <location evidence="1">Membrane</location>
    </subcellularLocation>
    <text evidence="8">Localizes to the division septum.</text>
</comment>
<evidence type="ECO:0000313" key="11">
    <source>
        <dbReference type="EMBL" id="GIG90028.1"/>
    </source>
</evidence>
<evidence type="ECO:0000256" key="3">
    <source>
        <dbReference type="ARBA" id="ARBA00022618"/>
    </source>
</evidence>
<dbReference type="EMBL" id="BONW01000022">
    <property type="protein sequence ID" value="GIG90028.1"/>
    <property type="molecule type" value="Genomic_DNA"/>
</dbReference>
<dbReference type="Pfam" id="PF08478">
    <property type="entry name" value="POTRA_1"/>
    <property type="match status" value="1"/>
</dbReference>
<dbReference type="Gene3D" id="3.10.20.310">
    <property type="entry name" value="membrane protein fhac"/>
    <property type="match status" value="1"/>
</dbReference>
<keyword evidence="6 8" id="KW-0472">Membrane</keyword>
<dbReference type="PANTHER" id="PTHR37820:SF1">
    <property type="entry name" value="CELL DIVISION PROTEIN FTSQ"/>
    <property type="match status" value="1"/>
</dbReference>
<dbReference type="Pfam" id="PF03799">
    <property type="entry name" value="FtsQ_DivIB_C"/>
    <property type="match status" value="1"/>
</dbReference>
<evidence type="ECO:0000256" key="9">
    <source>
        <dbReference type="SAM" id="MobiDB-lite"/>
    </source>
</evidence>
<feature type="region of interest" description="Disordered" evidence="9">
    <location>
        <begin position="1"/>
        <end position="76"/>
    </location>
</feature>
<keyword evidence="3 8" id="KW-0132">Cell division</keyword>
<comment type="function">
    <text evidence="8">Essential cell division protein.</text>
</comment>
<keyword evidence="12" id="KW-1185">Reference proteome</keyword>
<feature type="compositionally biased region" description="Pro residues" evidence="9">
    <location>
        <begin position="12"/>
        <end position="25"/>
    </location>
</feature>
<organism evidence="11 12">
    <name type="scientific">Plantactinospora endophytica</name>
    <dbReference type="NCBI Taxonomy" id="673535"/>
    <lineage>
        <taxon>Bacteria</taxon>
        <taxon>Bacillati</taxon>
        <taxon>Actinomycetota</taxon>
        <taxon>Actinomycetes</taxon>
        <taxon>Micromonosporales</taxon>
        <taxon>Micromonosporaceae</taxon>
        <taxon>Plantactinospora</taxon>
    </lineage>
</organism>
<dbReference type="InterPro" id="IPR026579">
    <property type="entry name" value="FtsQ"/>
</dbReference>
<name>A0ABQ4E5N8_9ACTN</name>
<feature type="transmembrane region" description="Helical" evidence="8">
    <location>
        <begin position="98"/>
        <end position="120"/>
    </location>
</feature>
<evidence type="ECO:0000256" key="2">
    <source>
        <dbReference type="ARBA" id="ARBA00022475"/>
    </source>
</evidence>
<reference evidence="11 12" key="1">
    <citation type="submission" date="2021-01" db="EMBL/GenBank/DDBJ databases">
        <title>Whole genome shotgun sequence of Plantactinospora endophytica NBRC 110450.</title>
        <authorList>
            <person name="Komaki H."/>
            <person name="Tamura T."/>
        </authorList>
    </citation>
    <scope>NUCLEOTIDE SEQUENCE [LARGE SCALE GENOMIC DNA]</scope>
    <source>
        <strain evidence="11 12">NBRC 110450</strain>
    </source>
</reference>
<gene>
    <name evidence="8" type="primary">ftsQ</name>
    <name evidence="11" type="ORF">Pen02_49640</name>
</gene>
<dbReference type="RefSeq" id="WP_203868450.1">
    <property type="nucleotide sequence ID" value="NZ_BONW01000022.1"/>
</dbReference>
<sequence>MSPGASRGRSGGPPPGGRGGGPPPGGRGAAGRGAGRSGRAGPGTGGTRSGAARSGVGRSGTGRGTDRGWRLVRAGTDAVPPSVRRFTRRARQNRVRAALPWTLSAGILVLVLAAAGIVYGTPLLGFRTLRVVGATLVTDDQVRQAARVTDGVPLARVDLDAVRTRVAELPPVARATVSRQWPNTLRVEVVERTPVAAVPQNRRFLVVDGSGVVFQTRADRPAGLPLARLGTPGPDDAATKGALTVLAALTPELRDRLTEVTVEGPARITVTLRGGRTVLWGDASRSDTKAQVATSLLARKGDTIDVRTPDVVTIR</sequence>
<evidence type="ECO:0000256" key="4">
    <source>
        <dbReference type="ARBA" id="ARBA00022692"/>
    </source>
</evidence>
<evidence type="ECO:0000256" key="8">
    <source>
        <dbReference type="HAMAP-Rule" id="MF_00911"/>
    </source>
</evidence>
<dbReference type="HAMAP" id="MF_00911">
    <property type="entry name" value="FtsQ_subfam"/>
    <property type="match status" value="1"/>
</dbReference>
<evidence type="ECO:0000256" key="5">
    <source>
        <dbReference type="ARBA" id="ARBA00022989"/>
    </source>
</evidence>
<dbReference type="PROSITE" id="PS51779">
    <property type="entry name" value="POTRA"/>
    <property type="match status" value="1"/>
</dbReference>
<keyword evidence="2 8" id="KW-1003">Cell membrane</keyword>
<proteinExistence type="inferred from homology"/>
<dbReference type="InterPro" id="IPR013685">
    <property type="entry name" value="POTRA_FtsQ_type"/>
</dbReference>
<evidence type="ECO:0000313" key="12">
    <source>
        <dbReference type="Proteomes" id="UP000646749"/>
    </source>
</evidence>
<dbReference type="Proteomes" id="UP000646749">
    <property type="component" value="Unassembled WGS sequence"/>
</dbReference>
<dbReference type="PANTHER" id="PTHR37820">
    <property type="entry name" value="CELL DIVISION PROTEIN DIVIB"/>
    <property type="match status" value="1"/>
</dbReference>
<keyword evidence="4 8" id="KW-0812">Transmembrane</keyword>
<keyword evidence="7 8" id="KW-0131">Cell cycle</keyword>
<dbReference type="InterPro" id="IPR050487">
    <property type="entry name" value="FtsQ_DivIB"/>
</dbReference>
<accession>A0ABQ4E5N8</accession>
<feature type="domain" description="POTRA" evidence="10">
    <location>
        <begin position="124"/>
        <end position="192"/>
    </location>
</feature>
<keyword evidence="5 8" id="KW-1133">Transmembrane helix</keyword>
<dbReference type="InterPro" id="IPR034746">
    <property type="entry name" value="POTRA"/>
</dbReference>
<evidence type="ECO:0000256" key="6">
    <source>
        <dbReference type="ARBA" id="ARBA00023136"/>
    </source>
</evidence>
<evidence type="ECO:0000256" key="7">
    <source>
        <dbReference type="ARBA" id="ARBA00023306"/>
    </source>
</evidence>
<comment type="similarity">
    <text evidence="8">Belongs to the FtsQ/DivIB family. FtsQ subfamily.</text>
</comment>
<dbReference type="InterPro" id="IPR005548">
    <property type="entry name" value="Cell_div_FtsQ/DivIB_C"/>
</dbReference>
<feature type="compositionally biased region" description="Gly residues" evidence="9">
    <location>
        <begin position="26"/>
        <end position="48"/>
    </location>
</feature>
<comment type="caution">
    <text evidence="11">The sequence shown here is derived from an EMBL/GenBank/DDBJ whole genome shotgun (WGS) entry which is preliminary data.</text>
</comment>
<evidence type="ECO:0000259" key="10">
    <source>
        <dbReference type="PROSITE" id="PS51779"/>
    </source>
</evidence>